<evidence type="ECO:0000256" key="1">
    <source>
        <dbReference type="ARBA" id="ARBA00004202"/>
    </source>
</evidence>
<dbReference type="InterPro" id="IPR051026">
    <property type="entry name" value="PI/PC_transfer"/>
</dbReference>
<evidence type="ECO:0000256" key="6">
    <source>
        <dbReference type="SAM" id="MobiDB-lite"/>
    </source>
</evidence>
<dbReference type="SUPFAM" id="SSF46938">
    <property type="entry name" value="CRAL/TRIO N-terminal domain"/>
    <property type="match status" value="1"/>
</dbReference>
<evidence type="ECO:0000256" key="2">
    <source>
        <dbReference type="ARBA" id="ARBA00004395"/>
    </source>
</evidence>
<comment type="similarity">
    <text evidence="5">Belongs to the SFH family.</text>
</comment>
<evidence type="ECO:0000313" key="8">
    <source>
        <dbReference type="EMBL" id="VFQ99174.1"/>
    </source>
</evidence>
<dbReference type="InterPro" id="IPR001251">
    <property type="entry name" value="CRAL-TRIO_dom"/>
</dbReference>
<keyword evidence="9" id="KW-1185">Reference proteome</keyword>
<sequence>MAMSDAIDRFEILSIEGSQSSNGGNENESDFKISEEEEEKKSRVGTLKIKANKVRNSFKNKSKIRSDFASTDDGREAKLALAVDTFREILTTEGLLPARHDDYHELLRFLKARRFDIDKAKKMWQNMLQWRRDFGADTIMEDFVFNERNEVLQYYPQGYHGVDKLGRPIYIERIGKLKLDKVLGVTTLDRYIKYHVQEFEKSLSVRFLACSRAAKRHIDTCLTILDVEGVTLTNLTKPVRDVIMQLQKIDNDIYPETLGQMFILNAGSGFRLIWNVLKPFLDPDTTSKIHVLGSCYKRKLLEVIDEGELPEFLGGSCTCAEEGGCLRSNKGPWKAQAPSQC</sequence>
<feature type="compositionally biased region" description="Low complexity" evidence="6">
    <location>
        <begin position="14"/>
        <end position="26"/>
    </location>
</feature>
<protein>
    <recommendedName>
        <fullName evidence="7">CRAL-TRIO domain-containing protein</fullName>
    </recommendedName>
</protein>
<dbReference type="SMART" id="SM00516">
    <property type="entry name" value="SEC14"/>
    <property type="match status" value="1"/>
</dbReference>
<dbReference type="PROSITE" id="PS50191">
    <property type="entry name" value="CRAL_TRIO"/>
    <property type="match status" value="1"/>
</dbReference>
<dbReference type="CDD" id="cd00170">
    <property type="entry name" value="SEC14"/>
    <property type="match status" value="1"/>
</dbReference>
<proteinExistence type="inferred from homology"/>
<keyword evidence="3" id="KW-0813">Transport</keyword>
<evidence type="ECO:0000256" key="4">
    <source>
        <dbReference type="ARBA" id="ARBA00023034"/>
    </source>
</evidence>
<dbReference type="GO" id="GO:0005886">
    <property type="term" value="C:plasma membrane"/>
    <property type="evidence" value="ECO:0007669"/>
    <property type="project" value="UniProtKB-SubCell"/>
</dbReference>
<dbReference type="SUPFAM" id="SSF52087">
    <property type="entry name" value="CRAL/TRIO domain"/>
    <property type="match status" value="1"/>
</dbReference>
<dbReference type="Gene3D" id="3.40.525.10">
    <property type="entry name" value="CRAL-TRIO lipid binding domain"/>
    <property type="match status" value="1"/>
</dbReference>
<name>A0A484NHB1_9ASTE</name>
<dbReference type="GO" id="GO:0015031">
    <property type="term" value="P:protein transport"/>
    <property type="evidence" value="ECO:0007669"/>
    <property type="project" value="UniProtKB-KW"/>
</dbReference>
<evidence type="ECO:0000313" key="9">
    <source>
        <dbReference type="Proteomes" id="UP000595140"/>
    </source>
</evidence>
<feature type="domain" description="CRAL-TRIO" evidence="7">
    <location>
        <begin position="147"/>
        <end position="321"/>
    </location>
</feature>
<feature type="compositionally biased region" description="Basic and acidic residues" evidence="6">
    <location>
        <begin position="29"/>
        <end position="42"/>
    </location>
</feature>
<dbReference type="Gene3D" id="1.10.8.20">
    <property type="entry name" value="N-terminal domain of phosphatidylinositol transfer protein sec14p"/>
    <property type="match status" value="1"/>
</dbReference>
<dbReference type="Pfam" id="PF00650">
    <property type="entry name" value="CRAL_TRIO"/>
    <property type="match status" value="1"/>
</dbReference>
<evidence type="ECO:0000256" key="5">
    <source>
        <dbReference type="ARBA" id="ARBA00038020"/>
    </source>
</evidence>
<organism evidence="8 9">
    <name type="scientific">Cuscuta campestris</name>
    <dbReference type="NCBI Taxonomy" id="132261"/>
    <lineage>
        <taxon>Eukaryota</taxon>
        <taxon>Viridiplantae</taxon>
        <taxon>Streptophyta</taxon>
        <taxon>Embryophyta</taxon>
        <taxon>Tracheophyta</taxon>
        <taxon>Spermatophyta</taxon>
        <taxon>Magnoliopsida</taxon>
        <taxon>eudicotyledons</taxon>
        <taxon>Gunneridae</taxon>
        <taxon>Pentapetalae</taxon>
        <taxon>asterids</taxon>
        <taxon>lamiids</taxon>
        <taxon>Solanales</taxon>
        <taxon>Convolvulaceae</taxon>
        <taxon>Cuscuteae</taxon>
        <taxon>Cuscuta</taxon>
        <taxon>Cuscuta subgen. Grammica</taxon>
        <taxon>Cuscuta sect. Cleistogrammica</taxon>
    </lineage>
</organism>
<keyword evidence="3" id="KW-0653">Protein transport</keyword>
<evidence type="ECO:0000259" key="7">
    <source>
        <dbReference type="PROSITE" id="PS50191"/>
    </source>
</evidence>
<feature type="region of interest" description="Disordered" evidence="6">
    <location>
        <begin position="14"/>
        <end position="44"/>
    </location>
</feature>
<dbReference type="Proteomes" id="UP000595140">
    <property type="component" value="Unassembled WGS sequence"/>
</dbReference>
<dbReference type="PRINTS" id="PR00180">
    <property type="entry name" value="CRETINALDHBP"/>
</dbReference>
<dbReference type="GO" id="GO:0000139">
    <property type="term" value="C:Golgi membrane"/>
    <property type="evidence" value="ECO:0007669"/>
    <property type="project" value="UniProtKB-SubCell"/>
</dbReference>
<keyword evidence="4" id="KW-0333">Golgi apparatus</keyword>
<dbReference type="InterPro" id="IPR036865">
    <property type="entry name" value="CRAL-TRIO_dom_sf"/>
</dbReference>
<dbReference type="PANTHER" id="PTHR45657">
    <property type="entry name" value="CRAL-TRIO DOMAIN-CONTAINING PROTEIN YKL091C-RELATED"/>
    <property type="match status" value="1"/>
</dbReference>
<dbReference type="PANTHER" id="PTHR45657:SF26">
    <property type="entry name" value="PHOSPHATIDYLINOSITOL_PHOSPHATIDYLCHOLINE TRANSFER PROTEIN SFH3-LIKE"/>
    <property type="match status" value="1"/>
</dbReference>
<dbReference type="Pfam" id="PF03765">
    <property type="entry name" value="CRAL_TRIO_N"/>
    <property type="match status" value="1"/>
</dbReference>
<reference evidence="8 9" key="1">
    <citation type="submission" date="2018-04" db="EMBL/GenBank/DDBJ databases">
        <authorList>
            <person name="Vogel A."/>
        </authorList>
    </citation>
    <scope>NUCLEOTIDE SEQUENCE [LARGE SCALE GENOMIC DNA]</scope>
</reference>
<accession>A0A484NHB1</accession>
<comment type="subcellular location">
    <subcellularLocation>
        <location evidence="1">Cell membrane</location>
        <topology evidence="1">Peripheral membrane protein</topology>
    </subcellularLocation>
    <subcellularLocation>
        <location evidence="2">Golgi apparatus membrane</location>
        <topology evidence="2">Peripheral membrane protein</topology>
    </subcellularLocation>
</comment>
<dbReference type="InterPro" id="IPR011074">
    <property type="entry name" value="CRAL/TRIO_N_dom"/>
</dbReference>
<gene>
    <name evidence="8" type="ORF">CCAM_LOCUS40950</name>
</gene>
<dbReference type="EMBL" id="OOIL02006641">
    <property type="protein sequence ID" value="VFQ99174.1"/>
    <property type="molecule type" value="Genomic_DNA"/>
</dbReference>
<dbReference type="InterPro" id="IPR036273">
    <property type="entry name" value="CRAL/TRIO_N_dom_sf"/>
</dbReference>
<dbReference type="AlphaFoldDB" id="A0A484NHB1"/>
<dbReference type="SMART" id="SM01100">
    <property type="entry name" value="CRAL_TRIO_N"/>
    <property type="match status" value="1"/>
</dbReference>
<dbReference type="OrthoDB" id="1434354at2759"/>
<evidence type="ECO:0000256" key="3">
    <source>
        <dbReference type="ARBA" id="ARBA00022927"/>
    </source>
</evidence>